<dbReference type="AlphaFoldDB" id="A0AAD2DH06"/>
<evidence type="ECO:0000313" key="2">
    <source>
        <dbReference type="Proteomes" id="UP001189143"/>
    </source>
</evidence>
<dbReference type="RefSeq" id="WP_230140235.1">
    <property type="nucleotide sequence ID" value="NZ_CAKJVF010000037.1"/>
</dbReference>
<comment type="caution">
    <text evidence="1">The sequence shown here is derived from an EMBL/GenBank/DDBJ whole genome shotgun (WGS) entry which is preliminary data.</text>
</comment>
<dbReference type="Proteomes" id="UP001189143">
    <property type="component" value="Unassembled WGS sequence"/>
</dbReference>
<sequence length="64" mass="7878">MRKLFIVFDDNSKITYTIKDSVDWKKYWERHKYMKALMKSAILQQYPKKKHEPVNLLENESEDK</sequence>
<accession>A0AAD2DH06</accession>
<gene>
    <name evidence="1" type="ORF">CNEO2_660024</name>
</gene>
<reference evidence="1" key="1">
    <citation type="submission" date="2022-10" db="EMBL/GenBank/DDBJ databases">
        <authorList>
            <person name="Aires J."/>
            <person name="Mesa V."/>
        </authorList>
    </citation>
    <scope>NUCLEOTIDE SEQUENCE</scope>
    <source>
        <strain evidence="1">Clostridium neonatale JD116</strain>
    </source>
</reference>
<organism evidence="1 2">
    <name type="scientific">Clostridium neonatale</name>
    <dbReference type="NCBI Taxonomy" id="137838"/>
    <lineage>
        <taxon>Bacteria</taxon>
        <taxon>Bacillati</taxon>
        <taxon>Bacillota</taxon>
        <taxon>Clostridia</taxon>
        <taxon>Eubacteriales</taxon>
        <taxon>Clostridiaceae</taxon>
        <taxon>Clostridium</taxon>
    </lineage>
</organism>
<evidence type="ECO:0000313" key="1">
    <source>
        <dbReference type="EMBL" id="CAI3667591.1"/>
    </source>
</evidence>
<protein>
    <submittedName>
        <fullName evidence="1">Uncharacterized protein</fullName>
    </submittedName>
</protein>
<name>A0AAD2DH06_9CLOT</name>
<dbReference type="EMBL" id="CAMTCP010000266">
    <property type="protein sequence ID" value="CAI3667591.1"/>
    <property type="molecule type" value="Genomic_DNA"/>
</dbReference>
<proteinExistence type="predicted"/>